<evidence type="ECO:0000313" key="4">
    <source>
        <dbReference type="Proteomes" id="UP000183015"/>
    </source>
</evidence>
<dbReference type="OrthoDB" id="3852193at2"/>
<accession>A0A1H7J5J4</accession>
<feature type="region of interest" description="Disordered" evidence="1">
    <location>
        <begin position="1"/>
        <end position="43"/>
    </location>
</feature>
<proteinExistence type="predicted"/>
<evidence type="ECO:0000256" key="2">
    <source>
        <dbReference type="SAM" id="Phobius"/>
    </source>
</evidence>
<evidence type="ECO:0000313" key="3">
    <source>
        <dbReference type="EMBL" id="SEK69664.1"/>
    </source>
</evidence>
<dbReference type="Proteomes" id="UP000183015">
    <property type="component" value="Unassembled WGS sequence"/>
</dbReference>
<keyword evidence="2" id="KW-1133">Transmembrane helix</keyword>
<evidence type="ECO:0000256" key="1">
    <source>
        <dbReference type="SAM" id="MobiDB-lite"/>
    </source>
</evidence>
<keyword evidence="4" id="KW-1185">Reference proteome</keyword>
<dbReference type="EMBL" id="FOAZ01000003">
    <property type="protein sequence ID" value="SEK69664.1"/>
    <property type="molecule type" value="Genomic_DNA"/>
</dbReference>
<gene>
    <name evidence="3" type="ORF">SAMN05414137_103146</name>
</gene>
<feature type="compositionally biased region" description="Pro residues" evidence="1">
    <location>
        <begin position="1"/>
        <end position="25"/>
    </location>
</feature>
<keyword evidence="2" id="KW-0812">Transmembrane</keyword>
<dbReference type="RefSeq" id="WP_143094211.1">
    <property type="nucleotide sequence ID" value="NZ_BBPN01000032.1"/>
</dbReference>
<feature type="transmembrane region" description="Helical" evidence="2">
    <location>
        <begin position="50"/>
        <end position="70"/>
    </location>
</feature>
<keyword evidence="2" id="KW-0472">Membrane</keyword>
<reference evidence="4" key="1">
    <citation type="submission" date="2016-10" db="EMBL/GenBank/DDBJ databases">
        <authorList>
            <person name="Varghese N."/>
        </authorList>
    </citation>
    <scope>NUCLEOTIDE SEQUENCE [LARGE SCALE GENOMIC DNA]</scope>
    <source>
        <strain evidence="4">DSM 45096 / BCRC 16803 / CGMCC 4.1857 / CIP 109030 / JCM 12277 / KCTC 19219 / NBRC 100920 / 33214</strain>
    </source>
</reference>
<organism evidence="3 4">
    <name type="scientific">Streptacidiphilus jiangxiensis</name>
    <dbReference type="NCBI Taxonomy" id="235985"/>
    <lineage>
        <taxon>Bacteria</taxon>
        <taxon>Bacillati</taxon>
        <taxon>Actinomycetota</taxon>
        <taxon>Actinomycetes</taxon>
        <taxon>Kitasatosporales</taxon>
        <taxon>Streptomycetaceae</taxon>
        <taxon>Streptacidiphilus</taxon>
    </lineage>
</organism>
<evidence type="ECO:0008006" key="5">
    <source>
        <dbReference type="Google" id="ProtNLM"/>
    </source>
</evidence>
<name>A0A1H7J5J4_STRJI</name>
<dbReference type="eggNOG" id="ENOG50341ZX">
    <property type="taxonomic scope" value="Bacteria"/>
</dbReference>
<protein>
    <recommendedName>
        <fullName evidence="5">PknH-like extracellular domain-containing protein</fullName>
    </recommendedName>
</protein>
<dbReference type="AlphaFoldDB" id="A0A1H7J5J4"/>
<dbReference type="STRING" id="235985.SAMN05414137_103146"/>
<sequence>MTTTPEPGPTAPFPAQPQPLLPQPPQAEAVDGPPQEQPGRVRRRWSRGRLALLIGGAAVLGVLGGGGIGYDIQAGRPPTPLPPLAGDRLHYPLAHATASPAPLPANQDDAVRTDGDLTALLVPAPSGSKPWEQPDTPDGWLSPAGFAVGYKKPDSEFRWLLENGFRRAAEAEWIQGDTSYQVVLTQFQKQHEANAATELTAQQGYAKSFCGGDQVTVPGTAAGVVYAGTNSHTDSGGNSYYQGRGFVQHGDILVEVYATGPGQISASSVMSVLQSQLERL</sequence>